<organism evidence="2 3">
    <name type="scientific">Dorcoceras hygrometricum</name>
    <dbReference type="NCBI Taxonomy" id="472368"/>
    <lineage>
        <taxon>Eukaryota</taxon>
        <taxon>Viridiplantae</taxon>
        <taxon>Streptophyta</taxon>
        <taxon>Embryophyta</taxon>
        <taxon>Tracheophyta</taxon>
        <taxon>Spermatophyta</taxon>
        <taxon>Magnoliopsida</taxon>
        <taxon>eudicotyledons</taxon>
        <taxon>Gunneridae</taxon>
        <taxon>Pentapetalae</taxon>
        <taxon>asterids</taxon>
        <taxon>lamiids</taxon>
        <taxon>Lamiales</taxon>
        <taxon>Gesneriaceae</taxon>
        <taxon>Didymocarpoideae</taxon>
        <taxon>Trichosporeae</taxon>
        <taxon>Loxocarpinae</taxon>
        <taxon>Dorcoceras</taxon>
    </lineage>
</organism>
<feature type="compositionally biased region" description="Polar residues" evidence="1">
    <location>
        <begin position="71"/>
        <end position="82"/>
    </location>
</feature>
<feature type="compositionally biased region" description="Basic and acidic residues" evidence="1">
    <location>
        <begin position="60"/>
        <end position="69"/>
    </location>
</feature>
<feature type="region of interest" description="Disordered" evidence="1">
    <location>
        <begin position="23"/>
        <end position="161"/>
    </location>
</feature>
<feature type="compositionally biased region" description="Polar residues" evidence="1">
    <location>
        <begin position="136"/>
        <end position="161"/>
    </location>
</feature>
<protein>
    <submittedName>
        <fullName evidence="2">Uncharacterized protein</fullName>
    </submittedName>
</protein>
<dbReference type="EMBL" id="KV008019">
    <property type="protein sequence ID" value="KZV30668.1"/>
    <property type="molecule type" value="Genomic_DNA"/>
</dbReference>
<evidence type="ECO:0000313" key="3">
    <source>
        <dbReference type="Proteomes" id="UP000250235"/>
    </source>
</evidence>
<evidence type="ECO:0000313" key="2">
    <source>
        <dbReference type="EMBL" id="KZV30668.1"/>
    </source>
</evidence>
<proteinExistence type="predicted"/>
<keyword evidence="3" id="KW-1185">Reference proteome</keyword>
<name>A0A2Z7BEX3_9LAMI</name>
<sequence>MEQKLPNSFRVVVRVVDEVIADENSQEKPGAKEAFNGNLTSEGPQNRNLGDNADGLGDTSIDHLYEKVCEMQSSDQSPSRRSFGSEGDESRIDSELRHLVEGEMRELQIMEEDEEMQKPESSDLESDSAYKKEISSGENPDNFSKKASSVLSPKSEFSSVF</sequence>
<dbReference type="PANTHER" id="PTHR46284">
    <property type="entry name" value="PROTEIN KINESIN LIGHT CHAIN-RELATED 3"/>
    <property type="match status" value="1"/>
</dbReference>
<dbReference type="AlphaFoldDB" id="A0A2Z7BEX3"/>
<reference evidence="2 3" key="1">
    <citation type="journal article" date="2015" name="Proc. Natl. Acad. Sci. U.S.A.">
        <title>The resurrection genome of Boea hygrometrica: A blueprint for survival of dehydration.</title>
        <authorList>
            <person name="Xiao L."/>
            <person name="Yang G."/>
            <person name="Zhang L."/>
            <person name="Yang X."/>
            <person name="Zhao S."/>
            <person name="Ji Z."/>
            <person name="Zhou Q."/>
            <person name="Hu M."/>
            <person name="Wang Y."/>
            <person name="Chen M."/>
            <person name="Xu Y."/>
            <person name="Jin H."/>
            <person name="Xiao X."/>
            <person name="Hu G."/>
            <person name="Bao F."/>
            <person name="Hu Y."/>
            <person name="Wan P."/>
            <person name="Li L."/>
            <person name="Deng X."/>
            <person name="Kuang T."/>
            <person name="Xiang C."/>
            <person name="Zhu J.K."/>
            <person name="Oliver M.J."/>
            <person name="He Y."/>
        </authorList>
    </citation>
    <scope>NUCLEOTIDE SEQUENCE [LARGE SCALE GENOMIC DNA]</scope>
    <source>
        <strain evidence="3">cv. XS01</strain>
    </source>
</reference>
<evidence type="ECO:0000256" key="1">
    <source>
        <dbReference type="SAM" id="MobiDB-lite"/>
    </source>
</evidence>
<dbReference type="Proteomes" id="UP000250235">
    <property type="component" value="Unassembled WGS sequence"/>
</dbReference>
<dbReference type="PANTHER" id="PTHR46284:SF5">
    <property type="entry name" value="PROTEIN KINESIN LIGHT CHAIN-RELATED 3"/>
    <property type="match status" value="1"/>
</dbReference>
<gene>
    <name evidence="2" type="ORF">F511_43495</name>
</gene>
<feature type="compositionally biased region" description="Polar residues" evidence="1">
    <location>
        <begin position="37"/>
        <end position="49"/>
    </location>
</feature>
<accession>A0A2Z7BEX3</accession>
<dbReference type="OrthoDB" id="1938926at2759"/>
<feature type="compositionally biased region" description="Basic and acidic residues" evidence="1">
    <location>
        <begin position="88"/>
        <end position="108"/>
    </location>
</feature>